<reference evidence="1 2" key="1">
    <citation type="journal article" date="2017" name="Curr. Biol.">
        <title>The Evolution of Venom by Co-option of Single-Copy Genes.</title>
        <authorList>
            <person name="Martinson E.O."/>
            <person name="Mrinalini"/>
            <person name="Kelkar Y.D."/>
            <person name="Chang C.H."/>
            <person name="Werren J.H."/>
        </authorList>
    </citation>
    <scope>NUCLEOTIDE SEQUENCE [LARGE SCALE GENOMIC DNA]</scope>
    <source>
        <strain evidence="1 2">Alberta</strain>
        <tissue evidence="1">Whole body</tissue>
    </source>
</reference>
<proteinExistence type="predicted"/>
<comment type="caution">
    <text evidence="1">The sequence shown here is derived from an EMBL/GenBank/DDBJ whole genome shotgun (WGS) entry which is preliminary data.</text>
</comment>
<protein>
    <submittedName>
        <fullName evidence="1">Uncharacterized protein</fullName>
    </submittedName>
</protein>
<accession>A0A232EXW4</accession>
<dbReference type="Proteomes" id="UP000215335">
    <property type="component" value="Unassembled WGS sequence"/>
</dbReference>
<dbReference type="AlphaFoldDB" id="A0A232EXW4"/>
<organism evidence="1 2">
    <name type="scientific">Trichomalopsis sarcophagae</name>
    <dbReference type="NCBI Taxonomy" id="543379"/>
    <lineage>
        <taxon>Eukaryota</taxon>
        <taxon>Metazoa</taxon>
        <taxon>Ecdysozoa</taxon>
        <taxon>Arthropoda</taxon>
        <taxon>Hexapoda</taxon>
        <taxon>Insecta</taxon>
        <taxon>Pterygota</taxon>
        <taxon>Neoptera</taxon>
        <taxon>Endopterygota</taxon>
        <taxon>Hymenoptera</taxon>
        <taxon>Apocrita</taxon>
        <taxon>Proctotrupomorpha</taxon>
        <taxon>Chalcidoidea</taxon>
        <taxon>Pteromalidae</taxon>
        <taxon>Pteromalinae</taxon>
        <taxon>Trichomalopsis</taxon>
    </lineage>
</organism>
<keyword evidence="2" id="KW-1185">Reference proteome</keyword>
<dbReference type="EMBL" id="NNAY01001727">
    <property type="protein sequence ID" value="OXU23110.1"/>
    <property type="molecule type" value="Genomic_DNA"/>
</dbReference>
<name>A0A232EXW4_9HYME</name>
<evidence type="ECO:0000313" key="2">
    <source>
        <dbReference type="Proteomes" id="UP000215335"/>
    </source>
</evidence>
<evidence type="ECO:0000313" key="1">
    <source>
        <dbReference type="EMBL" id="OXU23110.1"/>
    </source>
</evidence>
<sequence>MYDDHITPVYKKYGILSYQGRLRYISLSFQARVLRTGTPSYLGEMYVFRDVDKPGSRRANVHDLVIAHASFECYIHLFRIGTS</sequence>
<gene>
    <name evidence="1" type="ORF">TSAR_008502</name>
</gene>